<sequence length="118" mass="13597">MSSLRTISTATCPVGALEDACRFVAQFIGKDWKKLYDRLPFAPARDTDKRQKDVFVIDQISARRDRTPEETAVTCLEKWRNFNRHGDIAQLIKGLRTLNKVELAEKVETKYMVTNVYS</sequence>
<dbReference type="AlphaFoldDB" id="A0A210PDQ6"/>
<evidence type="ECO:0000259" key="1">
    <source>
        <dbReference type="PROSITE" id="PS50017"/>
    </source>
</evidence>
<dbReference type="SUPFAM" id="SSF47986">
    <property type="entry name" value="DEATH domain"/>
    <property type="match status" value="1"/>
</dbReference>
<feature type="domain" description="Death" evidence="1">
    <location>
        <begin position="57"/>
        <end position="111"/>
    </location>
</feature>
<reference evidence="2 3" key="1">
    <citation type="journal article" date="2017" name="Nat. Ecol. Evol.">
        <title>Scallop genome provides insights into evolution of bilaterian karyotype and development.</title>
        <authorList>
            <person name="Wang S."/>
            <person name="Zhang J."/>
            <person name="Jiao W."/>
            <person name="Li J."/>
            <person name="Xun X."/>
            <person name="Sun Y."/>
            <person name="Guo X."/>
            <person name="Huan P."/>
            <person name="Dong B."/>
            <person name="Zhang L."/>
            <person name="Hu X."/>
            <person name="Sun X."/>
            <person name="Wang J."/>
            <person name="Zhao C."/>
            <person name="Wang Y."/>
            <person name="Wang D."/>
            <person name="Huang X."/>
            <person name="Wang R."/>
            <person name="Lv J."/>
            <person name="Li Y."/>
            <person name="Zhang Z."/>
            <person name="Liu B."/>
            <person name="Lu W."/>
            <person name="Hui Y."/>
            <person name="Liang J."/>
            <person name="Zhou Z."/>
            <person name="Hou R."/>
            <person name="Li X."/>
            <person name="Liu Y."/>
            <person name="Li H."/>
            <person name="Ning X."/>
            <person name="Lin Y."/>
            <person name="Zhao L."/>
            <person name="Xing Q."/>
            <person name="Dou J."/>
            <person name="Li Y."/>
            <person name="Mao J."/>
            <person name="Guo H."/>
            <person name="Dou H."/>
            <person name="Li T."/>
            <person name="Mu C."/>
            <person name="Jiang W."/>
            <person name="Fu Q."/>
            <person name="Fu X."/>
            <person name="Miao Y."/>
            <person name="Liu J."/>
            <person name="Yu Q."/>
            <person name="Li R."/>
            <person name="Liao H."/>
            <person name="Li X."/>
            <person name="Kong Y."/>
            <person name="Jiang Z."/>
            <person name="Chourrout D."/>
            <person name="Li R."/>
            <person name="Bao Z."/>
        </authorList>
    </citation>
    <scope>NUCLEOTIDE SEQUENCE [LARGE SCALE GENOMIC DNA]</scope>
    <source>
        <strain evidence="2 3">PY_sf001</strain>
    </source>
</reference>
<dbReference type="InterPro" id="IPR011029">
    <property type="entry name" value="DEATH-like_dom_sf"/>
</dbReference>
<evidence type="ECO:0000313" key="3">
    <source>
        <dbReference type="Proteomes" id="UP000242188"/>
    </source>
</evidence>
<dbReference type="EMBL" id="NEDP02078868">
    <property type="protein sequence ID" value="OWF34629.1"/>
    <property type="molecule type" value="Genomic_DNA"/>
</dbReference>
<comment type="caution">
    <text evidence="2">The sequence shown here is derived from an EMBL/GenBank/DDBJ whole genome shotgun (WGS) entry which is preliminary data.</text>
</comment>
<name>A0A210PDQ6_MIZYE</name>
<dbReference type="STRING" id="6573.A0A210PDQ6"/>
<proteinExistence type="predicted"/>
<dbReference type="CDD" id="cd01670">
    <property type="entry name" value="Death"/>
    <property type="match status" value="1"/>
</dbReference>
<dbReference type="PROSITE" id="PS50017">
    <property type="entry name" value="DEATH_DOMAIN"/>
    <property type="match status" value="1"/>
</dbReference>
<organism evidence="2 3">
    <name type="scientific">Mizuhopecten yessoensis</name>
    <name type="common">Japanese scallop</name>
    <name type="synonym">Patinopecten yessoensis</name>
    <dbReference type="NCBI Taxonomy" id="6573"/>
    <lineage>
        <taxon>Eukaryota</taxon>
        <taxon>Metazoa</taxon>
        <taxon>Spiralia</taxon>
        <taxon>Lophotrochozoa</taxon>
        <taxon>Mollusca</taxon>
        <taxon>Bivalvia</taxon>
        <taxon>Autobranchia</taxon>
        <taxon>Pteriomorphia</taxon>
        <taxon>Pectinida</taxon>
        <taxon>Pectinoidea</taxon>
        <taxon>Pectinidae</taxon>
        <taxon>Mizuhopecten</taxon>
    </lineage>
</organism>
<keyword evidence="3" id="KW-1185">Reference proteome</keyword>
<gene>
    <name evidence="2" type="ORF">KP79_PYT24750</name>
</gene>
<dbReference type="Pfam" id="PF00531">
    <property type="entry name" value="Death"/>
    <property type="match status" value="1"/>
</dbReference>
<protein>
    <recommendedName>
        <fullName evidence="1">Death domain-containing protein</fullName>
    </recommendedName>
</protein>
<dbReference type="Gene3D" id="1.10.533.10">
    <property type="entry name" value="Death Domain, Fas"/>
    <property type="match status" value="1"/>
</dbReference>
<dbReference type="InterPro" id="IPR000488">
    <property type="entry name" value="Death_dom"/>
</dbReference>
<accession>A0A210PDQ6</accession>
<dbReference type="GO" id="GO:0007165">
    <property type="term" value="P:signal transduction"/>
    <property type="evidence" value="ECO:0007669"/>
    <property type="project" value="InterPro"/>
</dbReference>
<dbReference type="Proteomes" id="UP000242188">
    <property type="component" value="Unassembled WGS sequence"/>
</dbReference>
<evidence type="ECO:0000313" key="2">
    <source>
        <dbReference type="EMBL" id="OWF34629.1"/>
    </source>
</evidence>
<dbReference type="OrthoDB" id="6074551at2759"/>